<name>A0A0C3IPM3_PISTI</name>
<dbReference type="EMBL" id="KN832011">
    <property type="protein sequence ID" value="KIN98867.1"/>
    <property type="molecule type" value="Genomic_DNA"/>
</dbReference>
<accession>A0A0C3IPM3</accession>
<dbReference type="InParanoid" id="A0A0C3IPM3"/>
<evidence type="ECO:0000313" key="1">
    <source>
        <dbReference type="EMBL" id="KIN98867.1"/>
    </source>
</evidence>
<evidence type="ECO:0000313" key="2">
    <source>
        <dbReference type="Proteomes" id="UP000054217"/>
    </source>
</evidence>
<dbReference type="HOGENOM" id="CLU_156048_0_0_1"/>
<gene>
    <name evidence="1" type="ORF">M404DRAFT_156661</name>
</gene>
<dbReference type="Proteomes" id="UP000054217">
    <property type="component" value="Unassembled WGS sequence"/>
</dbReference>
<sequence length="85" mass="9688">QAHQAFEAMDKDIYETVMDMKKMWEELAKSGDVDDESDAPMCNEALQATLLLHKYTKALDNPFARKLETMLGSFGWRTCTGKILN</sequence>
<dbReference type="AlphaFoldDB" id="A0A0C3IPM3"/>
<reference evidence="1 2" key="1">
    <citation type="submission" date="2014-04" db="EMBL/GenBank/DDBJ databases">
        <authorList>
            <consortium name="DOE Joint Genome Institute"/>
            <person name="Kuo A."/>
            <person name="Kohler A."/>
            <person name="Costa M.D."/>
            <person name="Nagy L.G."/>
            <person name="Floudas D."/>
            <person name="Copeland A."/>
            <person name="Barry K.W."/>
            <person name="Cichocki N."/>
            <person name="Veneault-Fourrey C."/>
            <person name="LaButti K."/>
            <person name="Lindquist E.A."/>
            <person name="Lipzen A."/>
            <person name="Lundell T."/>
            <person name="Morin E."/>
            <person name="Murat C."/>
            <person name="Sun H."/>
            <person name="Tunlid A."/>
            <person name="Henrissat B."/>
            <person name="Grigoriev I.V."/>
            <person name="Hibbett D.S."/>
            <person name="Martin F."/>
            <person name="Nordberg H.P."/>
            <person name="Cantor M.N."/>
            <person name="Hua S.X."/>
        </authorList>
    </citation>
    <scope>NUCLEOTIDE SEQUENCE [LARGE SCALE GENOMIC DNA]</scope>
    <source>
        <strain evidence="1 2">Marx 270</strain>
    </source>
</reference>
<keyword evidence="2" id="KW-1185">Reference proteome</keyword>
<proteinExistence type="predicted"/>
<protein>
    <submittedName>
        <fullName evidence="1">Uncharacterized protein</fullName>
    </submittedName>
</protein>
<dbReference type="OrthoDB" id="162969at2759"/>
<reference evidence="2" key="2">
    <citation type="submission" date="2015-01" db="EMBL/GenBank/DDBJ databases">
        <title>Evolutionary Origins and Diversification of the Mycorrhizal Mutualists.</title>
        <authorList>
            <consortium name="DOE Joint Genome Institute"/>
            <consortium name="Mycorrhizal Genomics Consortium"/>
            <person name="Kohler A."/>
            <person name="Kuo A."/>
            <person name="Nagy L.G."/>
            <person name="Floudas D."/>
            <person name="Copeland A."/>
            <person name="Barry K.W."/>
            <person name="Cichocki N."/>
            <person name="Veneault-Fourrey C."/>
            <person name="LaButti K."/>
            <person name="Lindquist E.A."/>
            <person name="Lipzen A."/>
            <person name="Lundell T."/>
            <person name="Morin E."/>
            <person name="Murat C."/>
            <person name="Riley R."/>
            <person name="Ohm R."/>
            <person name="Sun H."/>
            <person name="Tunlid A."/>
            <person name="Henrissat B."/>
            <person name="Grigoriev I.V."/>
            <person name="Hibbett D.S."/>
            <person name="Martin F."/>
        </authorList>
    </citation>
    <scope>NUCLEOTIDE SEQUENCE [LARGE SCALE GENOMIC DNA]</scope>
    <source>
        <strain evidence="2">Marx 270</strain>
    </source>
</reference>
<organism evidence="1 2">
    <name type="scientific">Pisolithus tinctorius Marx 270</name>
    <dbReference type="NCBI Taxonomy" id="870435"/>
    <lineage>
        <taxon>Eukaryota</taxon>
        <taxon>Fungi</taxon>
        <taxon>Dikarya</taxon>
        <taxon>Basidiomycota</taxon>
        <taxon>Agaricomycotina</taxon>
        <taxon>Agaricomycetes</taxon>
        <taxon>Agaricomycetidae</taxon>
        <taxon>Boletales</taxon>
        <taxon>Sclerodermatineae</taxon>
        <taxon>Pisolithaceae</taxon>
        <taxon>Pisolithus</taxon>
    </lineage>
</organism>
<feature type="non-terminal residue" evidence="1">
    <location>
        <position position="1"/>
    </location>
</feature>